<feature type="transmembrane region" description="Helical" evidence="11">
    <location>
        <begin position="36"/>
        <end position="62"/>
    </location>
</feature>
<dbReference type="SMART" id="SM01021">
    <property type="entry name" value="Bac_rhodopsin"/>
    <property type="match status" value="1"/>
</dbReference>
<keyword evidence="10" id="KW-0675">Receptor</keyword>
<dbReference type="PRINTS" id="PR00251">
    <property type="entry name" value="BACTRLOPSIN"/>
</dbReference>
<keyword evidence="8" id="KW-0157">Chromophore</keyword>
<keyword evidence="4" id="KW-0716">Sensory transduction</keyword>
<evidence type="ECO:0000313" key="12">
    <source>
        <dbReference type="PDB" id="6NWF"/>
    </source>
</evidence>
<reference evidence="12" key="1">
    <citation type="submission" date="2019-02" db="PDB data bank">
        <title>The Structure of the Chloride Pump, Mastigocladopsis repens halorhodopsin.</title>
        <authorList>
            <person name="Besaw J.E."/>
            <person name="Besaw O.E."/>
        </authorList>
    </citation>
    <scope>X-RAY CRYSTALLOGRAPHY (2.06 ANGSTROMS)</scope>
</reference>
<dbReference type="GO" id="GO:0007602">
    <property type="term" value="P:phototransduction"/>
    <property type="evidence" value="ECO:0007669"/>
    <property type="project" value="UniProtKB-KW"/>
</dbReference>
<name>A0A6I8WFQ3_9CYAN</name>
<protein>
    <submittedName>
        <fullName evidence="12">Halorhodopsin</fullName>
    </submittedName>
</protein>
<evidence type="ECO:0000256" key="8">
    <source>
        <dbReference type="ARBA" id="ARBA00022991"/>
    </source>
</evidence>
<evidence type="ECO:0000256" key="5">
    <source>
        <dbReference type="ARBA" id="ARBA00022692"/>
    </source>
</evidence>
<keyword evidence="6" id="KW-0681">Retinal protein</keyword>
<dbReference type="InterPro" id="IPR001425">
    <property type="entry name" value="Arc/bac/fun_rhodopsins"/>
</dbReference>
<evidence type="ECO:0000256" key="3">
    <source>
        <dbReference type="ARBA" id="ARBA00022543"/>
    </source>
</evidence>
<dbReference type="CDD" id="cd14965">
    <property type="entry name" value="7tm_Opsins_type1"/>
    <property type="match status" value="1"/>
</dbReference>
<keyword evidence="3" id="KW-0600">Photoreceptor protein</keyword>
<keyword evidence="9 11" id="KW-0472">Membrane</keyword>
<evidence type="ECO:0000256" key="6">
    <source>
        <dbReference type="ARBA" id="ARBA00022925"/>
    </source>
</evidence>
<dbReference type="GO" id="GO:0009881">
    <property type="term" value="F:photoreceptor activity"/>
    <property type="evidence" value="ECO:0007669"/>
    <property type="project" value="UniProtKB-KW"/>
</dbReference>
<feature type="transmembrane region" description="Helical" evidence="11">
    <location>
        <begin position="68"/>
        <end position="89"/>
    </location>
</feature>
<keyword evidence="12" id="KW-0002">3D-structure</keyword>
<evidence type="ECO:0000256" key="9">
    <source>
        <dbReference type="ARBA" id="ARBA00023136"/>
    </source>
</evidence>
<comment type="similarity">
    <text evidence="2">Belongs to the archaeal/bacterial/fungal opsin family.</text>
</comment>
<dbReference type="PANTHER" id="PTHR28286">
    <property type="match status" value="1"/>
</dbReference>
<proteinExistence type="evidence at protein level"/>
<keyword evidence="5 11" id="KW-0812">Transmembrane</keyword>
<organism evidence="12">
    <name type="scientific">Mastigocladopsis repens</name>
    <dbReference type="NCBI Taxonomy" id="221287"/>
    <lineage>
        <taxon>Bacteria</taxon>
        <taxon>Bacillati</taxon>
        <taxon>Cyanobacteriota</taxon>
        <taxon>Cyanophyceae</taxon>
        <taxon>Nostocales</taxon>
        <taxon>Symphyonemataceae</taxon>
        <taxon>Mastigocladopsis</taxon>
    </lineage>
</organism>
<sequence length="241" mass="27244">MTQAWLWIGVISMALGSVFFGFGAHNAKNERWQILYTLNFFICLIAAGLYLAMALGLGVNVINGRPTYWVRFVTWFCSTPLLLLDLTFLGRTSLPLTGSLLGANAYMLVTGFVATVTPKPMSYIWYIVSCAAYLAIVYLLAQPYRIAAERKHPRSKQAFRTLVTVHLVLWTLYPIVWILSPEGFSTFTQGSETMFYTLLDIASKVGFGFLSLNTLHTLEQATEPARETHLSYLEHHHHHHH</sequence>
<evidence type="ECO:0000256" key="4">
    <source>
        <dbReference type="ARBA" id="ARBA00022606"/>
    </source>
</evidence>
<accession>A0A6I8WFQ3</accession>
<dbReference type="Pfam" id="PF01036">
    <property type="entry name" value="Bac_rhodopsin"/>
    <property type="match status" value="1"/>
</dbReference>
<evidence type="ECO:0000256" key="11">
    <source>
        <dbReference type="SAM" id="Phobius"/>
    </source>
</evidence>
<keyword evidence="7 11" id="KW-1133">Transmembrane helix</keyword>
<feature type="transmembrane region" description="Helical" evidence="11">
    <location>
        <begin position="123"/>
        <end position="141"/>
    </location>
</feature>
<feature type="transmembrane region" description="Helical" evidence="11">
    <location>
        <begin position="96"/>
        <end position="117"/>
    </location>
</feature>
<feature type="transmembrane region" description="Helical" evidence="11">
    <location>
        <begin position="6"/>
        <end position="24"/>
    </location>
</feature>
<dbReference type="PANTHER" id="PTHR28286:SF2">
    <property type="entry name" value="BACTERIORHODOPSIN _OPSIN, NOPA (EUROFUNG)"/>
    <property type="match status" value="1"/>
</dbReference>
<evidence type="ECO:0000256" key="7">
    <source>
        <dbReference type="ARBA" id="ARBA00022989"/>
    </source>
</evidence>
<dbReference type="SUPFAM" id="SSF81321">
    <property type="entry name" value="Family A G protein-coupled receptor-like"/>
    <property type="match status" value="1"/>
</dbReference>
<evidence type="ECO:0000256" key="10">
    <source>
        <dbReference type="ARBA" id="ARBA00023170"/>
    </source>
</evidence>
<dbReference type="Gene3D" id="1.20.1070.10">
    <property type="entry name" value="Rhodopsin 7-helix transmembrane proteins"/>
    <property type="match status" value="1"/>
</dbReference>
<dbReference type="AlphaFoldDB" id="A0A6I8WFQ3"/>
<dbReference type="PDB" id="6NWF">
    <property type="method" value="X-ray"/>
    <property type="resolution" value="2.06 A"/>
    <property type="chains" value="A/B=1-241"/>
</dbReference>
<evidence type="ECO:0000256" key="1">
    <source>
        <dbReference type="ARBA" id="ARBA00004141"/>
    </source>
</evidence>
<comment type="subcellular location">
    <subcellularLocation>
        <location evidence="1">Membrane</location>
        <topology evidence="1">Multi-pass membrane protein</topology>
    </subcellularLocation>
</comment>
<dbReference type="GO" id="GO:0016020">
    <property type="term" value="C:membrane"/>
    <property type="evidence" value="ECO:0007669"/>
    <property type="project" value="UniProtKB-SubCell"/>
</dbReference>
<feature type="transmembrane region" description="Helical" evidence="11">
    <location>
        <begin position="162"/>
        <end position="179"/>
    </location>
</feature>
<evidence type="ECO:0000256" key="2">
    <source>
        <dbReference type="ARBA" id="ARBA00008130"/>
    </source>
</evidence>